<evidence type="ECO:0000256" key="1">
    <source>
        <dbReference type="SAM" id="MobiDB-lite"/>
    </source>
</evidence>
<keyword evidence="3" id="KW-1185">Reference proteome</keyword>
<evidence type="ECO:0000313" key="3">
    <source>
        <dbReference type="Proteomes" id="UP000198217"/>
    </source>
</evidence>
<dbReference type="AlphaFoldDB" id="A0A1C5IKK9"/>
<feature type="compositionally biased region" description="Basic residues" evidence="1">
    <location>
        <begin position="157"/>
        <end position="168"/>
    </location>
</feature>
<sequence>MQDAWRAYLELAMGLTEAPRKKAQDAVRRLVGSGGATAAQLQGLAEELLSTGAANREALTKLVRFEVDRALGAVGLATADEVAELTRRVHELERQVREAKGGPSGPVPQAPAPAPATEAPGGPTPDAEAPGAAEPAVPTKAVAKKAVAKKAVAKKAVAKKAVAKKAVVKKPPATVTPAQDEAGQAEPARPVKKAPPRKQQPGGAE</sequence>
<reference evidence="2 3" key="1">
    <citation type="submission" date="2016-06" db="EMBL/GenBank/DDBJ databases">
        <authorList>
            <person name="Kjaerup R.B."/>
            <person name="Dalgaard T.S."/>
            <person name="Juul-Madsen H.R."/>
        </authorList>
    </citation>
    <scope>NUCLEOTIDE SEQUENCE [LARGE SCALE GENOMIC DNA]</scope>
    <source>
        <strain evidence="2 3">DSM 43904</strain>
    </source>
</reference>
<feature type="region of interest" description="Disordered" evidence="1">
    <location>
        <begin position="96"/>
        <end position="145"/>
    </location>
</feature>
<protein>
    <submittedName>
        <fullName evidence="2">Polyhydroxyalkanoate synthesis regulator phasin</fullName>
    </submittedName>
</protein>
<accession>A0A1C5IKK9</accession>
<gene>
    <name evidence="2" type="ORF">GA0070609_3489</name>
</gene>
<feature type="compositionally biased region" description="Low complexity" evidence="1">
    <location>
        <begin position="115"/>
        <end position="141"/>
    </location>
</feature>
<feature type="compositionally biased region" description="Low complexity" evidence="1">
    <location>
        <begin position="169"/>
        <end position="178"/>
    </location>
</feature>
<dbReference type="Proteomes" id="UP000198217">
    <property type="component" value="Chromosome I"/>
</dbReference>
<dbReference type="EMBL" id="LT607750">
    <property type="protein sequence ID" value="SCG58870.1"/>
    <property type="molecule type" value="Genomic_DNA"/>
</dbReference>
<feature type="compositionally biased region" description="Pro residues" evidence="1">
    <location>
        <begin position="105"/>
        <end position="114"/>
    </location>
</feature>
<feature type="region of interest" description="Disordered" evidence="1">
    <location>
        <begin position="157"/>
        <end position="205"/>
    </location>
</feature>
<proteinExistence type="predicted"/>
<organism evidence="2 3">
    <name type="scientific">Micromonospora echinaurantiaca</name>
    <dbReference type="NCBI Taxonomy" id="47857"/>
    <lineage>
        <taxon>Bacteria</taxon>
        <taxon>Bacillati</taxon>
        <taxon>Actinomycetota</taxon>
        <taxon>Actinomycetes</taxon>
        <taxon>Micromonosporales</taxon>
        <taxon>Micromonosporaceae</taxon>
        <taxon>Micromonospora</taxon>
    </lineage>
</organism>
<dbReference type="RefSeq" id="WP_088994708.1">
    <property type="nucleotide sequence ID" value="NZ_LT607750.1"/>
</dbReference>
<name>A0A1C5IKK9_9ACTN</name>
<evidence type="ECO:0000313" key="2">
    <source>
        <dbReference type="EMBL" id="SCG58870.1"/>
    </source>
</evidence>